<accession>Q1D1L0</accession>
<sequence>MPRASRTMSRRRRMESLLQGRRKGALVWGSHPTRVIASPRAVAVPVAMATVAESAASPAAGAATAAVPAAMASVPAVGGAEAVLEEVRELTALPRVQRLVDLGERPLHRAAHVVDGDIVASEELTQRGAVEVLTAQRGAQGGAAGAYLITGLGEGLHDIVGGLEEDLLLAR</sequence>
<protein>
    <submittedName>
        <fullName evidence="1">Uncharacterized protein</fullName>
    </submittedName>
</protein>
<evidence type="ECO:0000313" key="1">
    <source>
        <dbReference type="EMBL" id="ABF93125.1"/>
    </source>
</evidence>
<reference evidence="1 2" key="1">
    <citation type="journal article" date="2006" name="Proc. Natl. Acad. Sci. U.S.A.">
        <title>Evolution of sensory complexity recorded in a myxobacterial genome.</title>
        <authorList>
            <person name="Goldman B.S."/>
            <person name="Nierman W.C."/>
            <person name="Kaiser D."/>
            <person name="Slater S.C."/>
            <person name="Durkin A.S."/>
            <person name="Eisen J.A."/>
            <person name="Ronning C.M."/>
            <person name="Barbazuk W.B."/>
            <person name="Blanchard M."/>
            <person name="Field C."/>
            <person name="Halling C."/>
            <person name="Hinkle G."/>
            <person name="Iartchuk O."/>
            <person name="Kim H.S."/>
            <person name="Mackenzie C."/>
            <person name="Madupu R."/>
            <person name="Miller N."/>
            <person name="Shvartsbeyn A."/>
            <person name="Sullivan S.A."/>
            <person name="Vaudin M."/>
            <person name="Wiegand R."/>
            <person name="Kaplan H.B."/>
        </authorList>
    </citation>
    <scope>NUCLEOTIDE SEQUENCE [LARGE SCALE GENOMIC DNA]</scope>
    <source>
        <strain evidence="2">DK1622</strain>
    </source>
</reference>
<dbReference type="KEGG" id="mxa:MXAN_5312"/>
<dbReference type="AlphaFoldDB" id="Q1D1L0"/>
<evidence type="ECO:0000313" key="2">
    <source>
        <dbReference type="Proteomes" id="UP000002402"/>
    </source>
</evidence>
<proteinExistence type="predicted"/>
<keyword evidence="2" id="KW-1185">Reference proteome</keyword>
<gene>
    <name evidence="1" type="ordered locus">MXAN_5312</name>
</gene>
<dbReference type="EMBL" id="CP000113">
    <property type="protein sequence ID" value="ABF93125.1"/>
    <property type="molecule type" value="Genomic_DNA"/>
</dbReference>
<dbReference type="STRING" id="246197.MXAN_5312"/>
<dbReference type="HOGENOM" id="CLU_1561270_0_0_7"/>
<dbReference type="EnsemblBacteria" id="ABF93125">
    <property type="protein sequence ID" value="ABF93125"/>
    <property type="gene ID" value="MXAN_5312"/>
</dbReference>
<name>Q1D1L0_MYXXD</name>
<dbReference type="Proteomes" id="UP000002402">
    <property type="component" value="Chromosome"/>
</dbReference>
<organism evidence="1 2">
    <name type="scientific">Myxococcus xanthus (strain DK1622)</name>
    <dbReference type="NCBI Taxonomy" id="246197"/>
    <lineage>
        <taxon>Bacteria</taxon>
        <taxon>Pseudomonadati</taxon>
        <taxon>Myxococcota</taxon>
        <taxon>Myxococcia</taxon>
        <taxon>Myxococcales</taxon>
        <taxon>Cystobacterineae</taxon>
        <taxon>Myxococcaceae</taxon>
        <taxon>Myxococcus</taxon>
    </lineage>
</organism>